<organism evidence="3 4">
    <name type="scientific">Arthrobacter terricola</name>
    <dbReference type="NCBI Taxonomy" id="2547396"/>
    <lineage>
        <taxon>Bacteria</taxon>
        <taxon>Bacillati</taxon>
        <taxon>Actinomycetota</taxon>
        <taxon>Actinomycetes</taxon>
        <taxon>Micrococcales</taxon>
        <taxon>Micrococcaceae</taxon>
        <taxon>Arthrobacter</taxon>
    </lineage>
</organism>
<dbReference type="RefSeq" id="WP_133204672.1">
    <property type="nucleotide sequence ID" value="NZ_SMRU01000014.1"/>
</dbReference>
<feature type="compositionally biased region" description="Acidic residues" evidence="1">
    <location>
        <begin position="96"/>
        <end position="113"/>
    </location>
</feature>
<proteinExistence type="predicted"/>
<dbReference type="PANTHER" id="PTHR33121">
    <property type="entry name" value="CYCLIC DI-GMP PHOSPHODIESTERASE PDEF"/>
    <property type="match status" value="1"/>
</dbReference>
<dbReference type="PANTHER" id="PTHR33121:SF76">
    <property type="entry name" value="SIGNALING PROTEIN"/>
    <property type="match status" value="1"/>
</dbReference>
<evidence type="ECO:0000259" key="2">
    <source>
        <dbReference type="PROSITE" id="PS50883"/>
    </source>
</evidence>
<dbReference type="PROSITE" id="PS50883">
    <property type="entry name" value="EAL"/>
    <property type="match status" value="1"/>
</dbReference>
<dbReference type="Pfam" id="PF00563">
    <property type="entry name" value="EAL"/>
    <property type="match status" value="1"/>
</dbReference>
<keyword evidence="4" id="KW-1185">Reference proteome</keyword>
<protein>
    <submittedName>
        <fullName evidence="3">EAL domain-containing protein</fullName>
    </submittedName>
</protein>
<dbReference type="Proteomes" id="UP000295511">
    <property type="component" value="Unassembled WGS sequence"/>
</dbReference>
<evidence type="ECO:0000313" key="4">
    <source>
        <dbReference type="Proteomes" id="UP000295511"/>
    </source>
</evidence>
<reference evidence="3 4" key="1">
    <citation type="submission" date="2019-03" db="EMBL/GenBank/DDBJ databases">
        <title>Whole genome sequence of Arthrobacter sp JH1-1.</title>
        <authorList>
            <person name="Trinh H.N."/>
        </authorList>
    </citation>
    <scope>NUCLEOTIDE SEQUENCE [LARGE SCALE GENOMIC DNA]</scope>
    <source>
        <strain evidence="3 4">JH1-1</strain>
    </source>
</reference>
<dbReference type="SUPFAM" id="SSF141868">
    <property type="entry name" value="EAL domain-like"/>
    <property type="match status" value="1"/>
</dbReference>
<gene>
    <name evidence="3" type="ORF">E1809_13100</name>
</gene>
<dbReference type="SMART" id="SM00052">
    <property type="entry name" value="EAL"/>
    <property type="match status" value="1"/>
</dbReference>
<feature type="domain" description="EAL" evidence="2">
    <location>
        <begin position="115"/>
        <end position="359"/>
    </location>
</feature>
<evidence type="ECO:0000256" key="1">
    <source>
        <dbReference type="SAM" id="MobiDB-lite"/>
    </source>
</evidence>
<dbReference type="InterPro" id="IPR050706">
    <property type="entry name" value="Cyclic-di-GMP_PDE-like"/>
</dbReference>
<accession>A0A4R5KHM8</accession>
<name>A0A4R5KHM8_9MICC</name>
<dbReference type="Gene3D" id="3.20.20.450">
    <property type="entry name" value="EAL domain"/>
    <property type="match status" value="1"/>
</dbReference>
<dbReference type="GO" id="GO:0071111">
    <property type="term" value="F:cyclic-guanylate-specific phosphodiesterase activity"/>
    <property type="evidence" value="ECO:0007669"/>
    <property type="project" value="InterPro"/>
</dbReference>
<dbReference type="OrthoDB" id="23692at2"/>
<feature type="region of interest" description="Disordered" evidence="1">
    <location>
        <begin position="86"/>
        <end position="119"/>
    </location>
</feature>
<sequence>MSTQKPSSLAVAEALGHATSETIRPSTNELLGLRSQVLEIIDEVLADSSETSEEVREQLRKHLEAHPGRPEIALLEHLASLKEQESGMVVPAADPDSAEPEPAPESDEPQDETSEPHGSPRLEAVLRDRMLVTAFQPVFDLRTQAVVGAEALTRFVSDGGDPADYWFAEAEDSGLRTDLEFAALESALSTAAELPQDLFVALKLSHVACIDPRLHVLFDNSPVAPSRVVLELTGRFLHDQSASLDAALKPLRAAGVRLSIENTGSYFAAVSHISRLKPEMIKLDRNLASGLDRDLLRQELVEAEVAFAAEIGAVLSAQRIETEDELATVTGLGIALGQGFHLGRPSVQPREWAAWGAHTEHTVHLTAPARSRRTASA</sequence>
<dbReference type="InterPro" id="IPR035919">
    <property type="entry name" value="EAL_sf"/>
</dbReference>
<comment type="caution">
    <text evidence="3">The sequence shown here is derived from an EMBL/GenBank/DDBJ whole genome shotgun (WGS) entry which is preliminary data.</text>
</comment>
<dbReference type="AlphaFoldDB" id="A0A4R5KHM8"/>
<dbReference type="EMBL" id="SMRU01000014">
    <property type="protein sequence ID" value="TDF94951.1"/>
    <property type="molecule type" value="Genomic_DNA"/>
</dbReference>
<evidence type="ECO:0000313" key="3">
    <source>
        <dbReference type="EMBL" id="TDF94951.1"/>
    </source>
</evidence>
<dbReference type="CDD" id="cd01948">
    <property type="entry name" value="EAL"/>
    <property type="match status" value="1"/>
</dbReference>
<dbReference type="InterPro" id="IPR001633">
    <property type="entry name" value="EAL_dom"/>
</dbReference>